<dbReference type="Proteomes" id="UP001274896">
    <property type="component" value="Unassembled WGS sequence"/>
</dbReference>
<sequence>MKSNVGLFLLSCIRLCVTEMYILDDKIGLGRRFDGIGGLSGGGATSRLLINYKEPYRSQILDYLFKPKFGASLHILKVEIGGDSQTTDGTEPSHMHNETDENYFRGYEWWLMKEAKKRNPDIMLIGLPWAFPGWVGHGTNWPYYFPNITANYVVSWVIGAKQHHGLDINYIGVWNERNFDSKYIQVLRDTLDRAGLSNVGIIAADGNWDISSAMLVDPYLNDAVEVIGVHYPGTTTVKEALLTGKKLWSSEDYSTFNNDIGAGCWARILNWNYVNGRMTSTISWNLIASYYEDLSFGRDGLMTAEEPWSGNYVVETPIWITAHTTQFAQPGWTYLQTLGNLTHGGSYVALTDGQGNLTIVIETMSHNHSQCIRPSLPPYNVSAQEATFQLKGSFVCAASLRYCQAAITRLQLWYSKLDFDTKNDVLFKKVDPIKVSNGLFTLELGVDELYTITTVTTGQKGLYPDAPDSASFPKKYFDDFSIQNPPFSEAPYFADQTGVFEYFTNLSDPGPHNVTLRQVVNQRPVSWGYDADQTISVIGDHNWQDISVSCDIYLETENGGVFVAARVDQSGESVRGSNGVFYWVFANGTYKVTNDIGGKKVLLEGLSGTRPGIWHTLTLTVKEALVPLSNQHSRLTACLATGEMADERKKLQRPKRVFINKIDSYSSKYIAQYLSTCAAGESLEDPRPGERFQIVGTVINKDEKRRKFALEEYSALKRDKLLQHLMDCDAIVYNISEDAEAIDEATWAVSALHCEIEHFTFPKMFILVSTLMTWAKTKPADPDSPEIPVKEEDYTRKRPHPNFREHASAEKLVLKLGKMEKTRLRTYVVGAGMQYGMGESIFHFFFKACWLGELSSIPVPESGTNIIPTIHVHDLAGVVQNIIDHKPKMHYLIAVDDSHNSLKEIVKAIAYVLGPGEVQNVPNDSVHLTKELTRADLACLSINLLIETVLLKRRLNVRWVCESGLVKNIDRVVEEYRQIRRLQPIKICLLGPPAVGKSSVAAQVCKHYKLHYIGVKEAIEEKIKHLEEALHQSEENNDTEGSEQATQKLLNIMKDALSQNQGQLEDHNVSRIIREKLHSKPCRNQGFVLDGYPCTHEQANKLFNDEEKDPGNSRSHLLPHDEKILPEYVFSLDATDEFLKERARNLPQSVAEELHYTHDEFLQRLSIYRDANMEEETVLDYFDELEIHPEHIEINSVNDPENEAVIKKIIEVLGGQRNYGPTPEEQEEQDRKHAVEKQQRLMQDAAERALREAEEETRMTALLEEWNRNMIEVKKQEHELLEAQSLPLRHYLMKYVMPTLREGLVACCQVKPDDPIDFLAEYLLRNNTED</sequence>
<feature type="active site" description="Proton donor/acceptor" evidence="19">
    <location>
        <position position="176"/>
    </location>
</feature>
<dbReference type="Pfam" id="PF05186">
    <property type="entry name" value="Dpy-30"/>
    <property type="match status" value="1"/>
</dbReference>
<keyword evidence="26" id="KW-1185">Reference proteome</keyword>
<dbReference type="GO" id="GO:0004336">
    <property type="term" value="F:galactosylceramidase activity"/>
    <property type="evidence" value="ECO:0007669"/>
    <property type="project" value="UniProtKB-EC"/>
</dbReference>
<keyword evidence="5 21" id="KW-0732">Signal</keyword>
<feature type="signal peptide" evidence="21">
    <location>
        <begin position="1"/>
        <end position="18"/>
    </location>
</feature>
<evidence type="ECO:0000256" key="12">
    <source>
        <dbReference type="ARBA" id="ARBA00023157"/>
    </source>
</evidence>
<feature type="coiled-coil region" evidence="20">
    <location>
        <begin position="1016"/>
        <end position="1043"/>
    </location>
</feature>
<evidence type="ECO:0000256" key="20">
    <source>
        <dbReference type="SAM" id="Coils"/>
    </source>
</evidence>
<feature type="active site" description="Nucleophile" evidence="19">
    <location>
        <position position="251"/>
    </location>
</feature>
<dbReference type="CDD" id="cd22967">
    <property type="entry name" value="DD_AK7"/>
    <property type="match status" value="1"/>
</dbReference>
<evidence type="ECO:0000256" key="8">
    <source>
        <dbReference type="ARBA" id="ARBA00022801"/>
    </source>
</evidence>
<keyword evidence="9" id="KW-0746">Sphingolipid metabolism</keyword>
<evidence type="ECO:0000256" key="18">
    <source>
        <dbReference type="ARBA" id="ARBA00048813"/>
    </source>
</evidence>
<keyword evidence="4" id="KW-0808">Transferase</keyword>
<keyword evidence="11" id="KW-0443">Lipid metabolism</keyword>
<dbReference type="FunFam" id="3.20.20.70:FF:000091">
    <property type="entry name" value="galactocerebrosidase precursor"/>
    <property type="match status" value="1"/>
</dbReference>
<evidence type="ECO:0000259" key="24">
    <source>
        <dbReference type="Pfam" id="PF21708"/>
    </source>
</evidence>
<comment type="catalytic activity">
    <reaction evidence="18">
        <text>beta-D-galactosyl-(1&lt;-&gt;1)-sphing-4-enine + H2O = sphing-4-enine + D-galactose</text>
        <dbReference type="Rhea" id="RHEA:43908"/>
        <dbReference type="ChEBI" id="CHEBI:4139"/>
        <dbReference type="ChEBI" id="CHEBI:15377"/>
        <dbReference type="ChEBI" id="CHEBI:57756"/>
        <dbReference type="ChEBI" id="CHEBI:57934"/>
    </reaction>
    <physiologicalReaction direction="left-to-right" evidence="18">
        <dbReference type="Rhea" id="RHEA:43909"/>
    </physiologicalReaction>
</comment>
<evidence type="ECO:0000256" key="4">
    <source>
        <dbReference type="ARBA" id="ARBA00022679"/>
    </source>
</evidence>
<dbReference type="CDD" id="cd01428">
    <property type="entry name" value="ADK"/>
    <property type="match status" value="1"/>
</dbReference>
<protein>
    <recommendedName>
        <fullName evidence="3">Galactocerebrosidase</fullName>
        <ecNumber evidence="2">3.2.1.46</ecNumber>
    </recommendedName>
    <alternativeName>
        <fullName evidence="16">Galactosylceramidase</fullName>
    </alternativeName>
</protein>
<dbReference type="Gene3D" id="3.20.20.70">
    <property type="entry name" value="Aldolase class I"/>
    <property type="match status" value="1"/>
</dbReference>
<keyword evidence="20" id="KW-0175">Coiled coil</keyword>
<evidence type="ECO:0000256" key="2">
    <source>
        <dbReference type="ARBA" id="ARBA00012657"/>
    </source>
</evidence>
<keyword evidence="14" id="KW-0326">Glycosidase</keyword>
<dbReference type="GO" id="GO:0005764">
    <property type="term" value="C:lysosome"/>
    <property type="evidence" value="ECO:0007669"/>
    <property type="project" value="TreeGrafter"/>
</dbReference>
<dbReference type="InterPro" id="IPR047499">
    <property type="entry name" value="DD_AK7"/>
</dbReference>
<evidence type="ECO:0000256" key="7">
    <source>
        <dbReference type="ARBA" id="ARBA00022777"/>
    </source>
</evidence>
<dbReference type="EC" id="3.2.1.46" evidence="2"/>
<dbReference type="Pfam" id="PF21708">
    <property type="entry name" value="Glyco_hydro_59_C"/>
    <property type="match status" value="1"/>
</dbReference>
<comment type="similarity">
    <text evidence="1">Belongs to the glycosyl hydrolase 59 family.</text>
</comment>
<dbReference type="InterPro" id="IPR000850">
    <property type="entry name" value="Adenylat/UMP-CMP_kin"/>
</dbReference>
<evidence type="ECO:0000256" key="13">
    <source>
        <dbReference type="ARBA" id="ARBA00023180"/>
    </source>
</evidence>
<dbReference type="Pfam" id="PF00406">
    <property type="entry name" value="ADK"/>
    <property type="match status" value="1"/>
</dbReference>
<dbReference type="InterPro" id="IPR013785">
    <property type="entry name" value="Aldolase_TIM"/>
</dbReference>
<dbReference type="PANTHER" id="PTHR15172:SF1">
    <property type="entry name" value="GALACTOCEREBROSIDASE"/>
    <property type="match status" value="1"/>
</dbReference>
<dbReference type="InterPro" id="IPR049161">
    <property type="entry name" value="GH59_cat"/>
</dbReference>
<evidence type="ECO:0000259" key="23">
    <source>
        <dbReference type="Pfam" id="PF17387"/>
    </source>
</evidence>
<dbReference type="Pfam" id="PF17387">
    <property type="entry name" value="Glyco_hydro_59M"/>
    <property type="match status" value="1"/>
</dbReference>
<dbReference type="InterPro" id="IPR017853">
    <property type="entry name" value="GH"/>
</dbReference>
<dbReference type="GO" id="GO:0006683">
    <property type="term" value="P:galactosylceramide catabolic process"/>
    <property type="evidence" value="ECO:0007669"/>
    <property type="project" value="InterPro"/>
</dbReference>
<keyword evidence="13" id="KW-0325">Glycoprotein</keyword>
<dbReference type="Pfam" id="PF02057">
    <property type="entry name" value="Glyco_hydro_59"/>
    <property type="match status" value="1"/>
</dbReference>
<name>A0AAE0US44_9TELE</name>
<evidence type="ECO:0000313" key="26">
    <source>
        <dbReference type="Proteomes" id="UP001274896"/>
    </source>
</evidence>
<evidence type="ECO:0000256" key="19">
    <source>
        <dbReference type="PIRSR" id="PIRSR601286-50"/>
    </source>
</evidence>
<evidence type="ECO:0000256" key="16">
    <source>
        <dbReference type="ARBA" id="ARBA00033098"/>
    </source>
</evidence>
<dbReference type="InterPro" id="IPR007858">
    <property type="entry name" value="Dpy-30_motif"/>
</dbReference>
<dbReference type="Gene3D" id="1.20.890.10">
    <property type="entry name" value="cAMP-dependent protein kinase regulatory subunit, dimerization-anchoring domain"/>
    <property type="match status" value="1"/>
</dbReference>
<evidence type="ECO:0000259" key="22">
    <source>
        <dbReference type="Pfam" id="PF02057"/>
    </source>
</evidence>
<dbReference type="Gene3D" id="3.40.50.300">
    <property type="entry name" value="P-loop containing nucleotide triphosphate hydrolases"/>
    <property type="match status" value="1"/>
</dbReference>
<feature type="domain" description="Glycosyl hydrolase family 59 central" evidence="23">
    <location>
        <begin position="334"/>
        <end position="459"/>
    </location>
</feature>
<gene>
    <name evidence="25" type="ORF">QTP70_028235</name>
</gene>
<keyword evidence="8" id="KW-0378">Hydrolase</keyword>
<dbReference type="EMBL" id="JAUCMX010000019">
    <property type="protein sequence ID" value="KAK3516944.1"/>
    <property type="molecule type" value="Genomic_DNA"/>
</dbReference>
<evidence type="ECO:0000256" key="15">
    <source>
        <dbReference type="ARBA" id="ARBA00023982"/>
    </source>
</evidence>
<keyword evidence="6" id="KW-0547">Nucleotide-binding</keyword>
<dbReference type="InterPro" id="IPR027417">
    <property type="entry name" value="P-loop_NTPase"/>
</dbReference>
<evidence type="ECO:0000256" key="10">
    <source>
        <dbReference type="ARBA" id="ARBA00022963"/>
    </source>
</evidence>
<dbReference type="GO" id="GO:0005524">
    <property type="term" value="F:ATP binding"/>
    <property type="evidence" value="ECO:0007669"/>
    <property type="project" value="InterPro"/>
</dbReference>
<dbReference type="Gene3D" id="3.40.50.720">
    <property type="entry name" value="NAD(P)-binding Rossmann-like Domain"/>
    <property type="match status" value="1"/>
</dbReference>
<reference evidence="25" key="1">
    <citation type="submission" date="2023-06" db="EMBL/GenBank/DDBJ databases">
        <title>Male Hemibagrus guttatus genome.</title>
        <authorList>
            <person name="Bian C."/>
        </authorList>
    </citation>
    <scope>NUCLEOTIDE SEQUENCE</scope>
    <source>
        <strain evidence="25">Male_cb2023</strain>
        <tissue evidence="25">Muscle</tissue>
    </source>
</reference>
<evidence type="ECO:0000256" key="5">
    <source>
        <dbReference type="ARBA" id="ARBA00022729"/>
    </source>
</evidence>
<dbReference type="InterPro" id="IPR049162">
    <property type="entry name" value="GH59_C"/>
</dbReference>
<feature type="coiled-coil region" evidence="20">
    <location>
        <begin position="1236"/>
        <end position="1283"/>
    </location>
</feature>
<evidence type="ECO:0000256" key="3">
    <source>
        <dbReference type="ARBA" id="ARBA00019657"/>
    </source>
</evidence>
<evidence type="ECO:0000256" key="11">
    <source>
        <dbReference type="ARBA" id="ARBA00023098"/>
    </source>
</evidence>
<dbReference type="Gene3D" id="2.60.120.560">
    <property type="entry name" value="Exo-inulinase, domain 1"/>
    <property type="match status" value="1"/>
</dbReference>
<evidence type="ECO:0000256" key="14">
    <source>
        <dbReference type="ARBA" id="ARBA00023295"/>
    </source>
</evidence>
<organism evidence="25 26">
    <name type="scientific">Hemibagrus guttatus</name>
    <dbReference type="NCBI Taxonomy" id="175788"/>
    <lineage>
        <taxon>Eukaryota</taxon>
        <taxon>Metazoa</taxon>
        <taxon>Chordata</taxon>
        <taxon>Craniata</taxon>
        <taxon>Vertebrata</taxon>
        <taxon>Euteleostomi</taxon>
        <taxon>Actinopterygii</taxon>
        <taxon>Neopterygii</taxon>
        <taxon>Teleostei</taxon>
        <taxon>Ostariophysi</taxon>
        <taxon>Siluriformes</taxon>
        <taxon>Bagridae</taxon>
        <taxon>Hemibagrus</taxon>
    </lineage>
</organism>
<evidence type="ECO:0000313" key="25">
    <source>
        <dbReference type="EMBL" id="KAK3516944.1"/>
    </source>
</evidence>
<feature type="domain" description="Glycosyl hydrolase family 59 catalytic" evidence="22">
    <location>
        <begin position="33"/>
        <end position="326"/>
    </location>
</feature>
<dbReference type="SUPFAM" id="SSF51445">
    <property type="entry name" value="(Trans)glycosidases"/>
    <property type="match status" value="1"/>
</dbReference>
<evidence type="ECO:0000256" key="21">
    <source>
        <dbReference type="SAM" id="SignalP"/>
    </source>
</evidence>
<dbReference type="InterPro" id="IPR001286">
    <property type="entry name" value="Glyco_hydro_59"/>
</dbReference>
<keyword evidence="10" id="KW-0442">Lipid degradation</keyword>
<dbReference type="FunFam" id="3.20.20.80:FF:000026">
    <property type="entry name" value="galactocerebrosidase precursor"/>
    <property type="match status" value="1"/>
</dbReference>
<keyword evidence="12" id="KW-1015">Disulfide bond</keyword>
<dbReference type="Gene3D" id="3.20.20.80">
    <property type="entry name" value="Glycosidases"/>
    <property type="match status" value="1"/>
</dbReference>
<comment type="caution">
    <text evidence="25">The sequence shown here is derived from an EMBL/GenBank/DDBJ whole genome shotgun (WGS) entry which is preliminary data.</text>
</comment>
<proteinExistence type="inferred from homology"/>
<accession>A0AAE0US44</accession>
<dbReference type="PRINTS" id="PR00850">
    <property type="entry name" value="GLHYDRLASE59"/>
</dbReference>
<dbReference type="InterPro" id="IPR035394">
    <property type="entry name" value="Glyco_hydro_59_dom"/>
</dbReference>
<dbReference type="SUPFAM" id="SSF51735">
    <property type="entry name" value="NAD(P)-binding Rossmann-fold domains"/>
    <property type="match status" value="1"/>
</dbReference>
<comment type="catalytic activity">
    <reaction evidence="17">
        <text>a beta-D-galactosyl-(1&lt;-&gt;1')-N-acylsphing-4-enine + H2O = an N-acylsphing-4-enine + D-galactose</text>
        <dbReference type="Rhea" id="RHEA:14297"/>
        <dbReference type="ChEBI" id="CHEBI:4139"/>
        <dbReference type="ChEBI" id="CHEBI:15377"/>
        <dbReference type="ChEBI" id="CHEBI:18390"/>
        <dbReference type="ChEBI" id="CHEBI:52639"/>
        <dbReference type="EC" id="3.2.1.46"/>
    </reaction>
    <physiologicalReaction direction="left-to-right" evidence="17">
        <dbReference type="Rhea" id="RHEA:14298"/>
    </physiologicalReaction>
</comment>
<evidence type="ECO:0000256" key="1">
    <source>
        <dbReference type="ARBA" id="ARBA00005637"/>
    </source>
</evidence>
<dbReference type="GO" id="GO:0016020">
    <property type="term" value="C:membrane"/>
    <property type="evidence" value="ECO:0007669"/>
    <property type="project" value="GOC"/>
</dbReference>
<feature type="domain" description="Glycosyl hydrolase family 59 C-terminal lectin" evidence="24">
    <location>
        <begin position="495"/>
        <end position="626"/>
    </location>
</feature>
<evidence type="ECO:0000256" key="17">
    <source>
        <dbReference type="ARBA" id="ARBA00033698"/>
    </source>
</evidence>
<evidence type="ECO:0000256" key="6">
    <source>
        <dbReference type="ARBA" id="ARBA00022741"/>
    </source>
</evidence>
<dbReference type="SUPFAM" id="SSF52540">
    <property type="entry name" value="P-loop containing nucleoside triphosphate hydrolases"/>
    <property type="match status" value="1"/>
</dbReference>
<dbReference type="GO" id="GO:0019205">
    <property type="term" value="F:nucleobase-containing compound kinase activity"/>
    <property type="evidence" value="ECO:0007669"/>
    <property type="project" value="InterPro"/>
</dbReference>
<evidence type="ECO:0000256" key="9">
    <source>
        <dbReference type="ARBA" id="ARBA00022919"/>
    </source>
</evidence>
<dbReference type="GO" id="GO:0006139">
    <property type="term" value="P:nucleobase-containing compound metabolic process"/>
    <property type="evidence" value="ECO:0007669"/>
    <property type="project" value="InterPro"/>
</dbReference>
<feature type="chain" id="PRO_5042245396" description="Galactocerebrosidase" evidence="21">
    <location>
        <begin position="19"/>
        <end position="1330"/>
    </location>
</feature>
<dbReference type="PANTHER" id="PTHR15172">
    <property type="entry name" value="GALACTOCEREBROSIDASE"/>
    <property type="match status" value="1"/>
</dbReference>
<keyword evidence="7" id="KW-0418">Kinase</keyword>
<comment type="catalytic activity">
    <reaction evidence="15">
        <text>a D-galactosylceramide + H2O = an N-acyl-sphingoid base + D-galactose</text>
        <dbReference type="Rhea" id="RHEA:43412"/>
        <dbReference type="ChEBI" id="CHEBI:4139"/>
        <dbReference type="ChEBI" id="CHEBI:15377"/>
        <dbReference type="ChEBI" id="CHEBI:36498"/>
        <dbReference type="ChEBI" id="CHEBI:83273"/>
    </reaction>
    <physiologicalReaction direction="left-to-right" evidence="15">
        <dbReference type="Rhea" id="RHEA:43413"/>
    </physiologicalReaction>
</comment>
<dbReference type="InterPro" id="IPR036291">
    <property type="entry name" value="NAD(P)-bd_dom_sf"/>
</dbReference>